<gene>
    <name evidence="3" type="ORF">LE190_08340</name>
</gene>
<dbReference type="RefSeq" id="WP_225238284.1">
    <property type="nucleotide sequence ID" value="NZ_JAHYBX010000002.1"/>
</dbReference>
<accession>A0ABS7Y8B7</accession>
<evidence type="ECO:0000256" key="2">
    <source>
        <dbReference type="ARBA" id="ARBA00023043"/>
    </source>
</evidence>
<dbReference type="Gene3D" id="1.25.40.20">
    <property type="entry name" value="Ankyrin repeat-containing domain"/>
    <property type="match status" value="2"/>
</dbReference>
<reference evidence="3 4" key="1">
    <citation type="submission" date="2021-07" db="EMBL/GenBank/DDBJ databases">
        <title>Characterization of Violacein-producing bacteria and related species.</title>
        <authorList>
            <person name="Wilson H.S."/>
            <person name="De Leon M.E."/>
        </authorList>
    </citation>
    <scope>NUCLEOTIDE SEQUENCE [LARGE SCALE GENOMIC DNA]</scope>
    <source>
        <strain evidence="3 4">HSC-2F05</strain>
    </source>
</reference>
<comment type="caution">
    <text evidence="3">The sequence shown here is derived from an EMBL/GenBank/DDBJ whole genome shotgun (WGS) entry which is preliminary data.</text>
</comment>
<dbReference type="InterPro" id="IPR036770">
    <property type="entry name" value="Ankyrin_rpt-contain_sf"/>
</dbReference>
<dbReference type="SUPFAM" id="SSF48403">
    <property type="entry name" value="Ankyrin repeat"/>
    <property type="match status" value="1"/>
</dbReference>
<dbReference type="PANTHER" id="PTHR24189">
    <property type="entry name" value="MYOTROPHIN"/>
    <property type="match status" value="1"/>
</dbReference>
<evidence type="ECO:0000313" key="3">
    <source>
        <dbReference type="EMBL" id="MCA1855933.1"/>
    </source>
</evidence>
<evidence type="ECO:0008006" key="5">
    <source>
        <dbReference type="Google" id="ProtNLM"/>
    </source>
</evidence>
<dbReference type="InterPro" id="IPR050745">
    <property type="entry name" value="Multifunctional_regulatory"/>
</dbReference>
<organism evidence="3 4">
    <name type="scientific">Massilia hydrophila</name>
    <dbReference type="NCBI Taxonomy" id="3044279"/>
    <lineage>
        <taxon>Bacteria</taxon>
        <taxon>Pseudomonadati</taxon>
        <taxon>Pseudomonadota</taxon>
        <taxon>Betaproteobacteria</taxon>
        <taxon>Burkholderiales</taxon>
        <taxon>Oxalobacteraceae</taxon>
        <taxon>Telluria group</taxon>
        <taxon>Massilia</taxon>
    </lineage>
</organism>
<evidence type="ECO:0000256" key="1">
    <source>
        <dbReference type="ARBA" id="ARBA00022737"/>
    </source>
</evidence>
<keyword evidence="2" id="KW-0040">ANK repeat</keyword>
<evidence type="ECO:0000313" key="4">
    <source>
        <dbReference type="Proteomes" id="UP001198602"/>
    </source>
</evidence>
<dbReference type="InterPro" id="IPR002110">
    <property type="entry name" value="Ankyrin_rpt"/>
</dbReference>
<keyword evidence="4" id="KW-1185">Reference proteome</keyword>
<proteinExistence type="predicted"/>
<keyword evidence="1" id="KW-0677">Repeat</keyword>
<dbReference type="SMART" id="SM00248">
    <property type="entry name" value="ANK"/>
    <property type="match status" value="5"/>
</dbReference>
<protein>
    <recommendedName>
        <fullName evidence="5">Ankyrin repeat domain-containing protein</fullName>
    </recommendedName>
</protein>
<name>A0ABS7Y8B7_9BURK</name>
<sequence length="668" mass="72985">MARAPAAQALLPPAPLLEGGLDNPAFLAWLGPLPRGLTQASLDARLEAVASKIVKDMSDEPVLARFRCKKPAEVGNVALMNAVEAYIDGLPESRDDDTLLHGLNEAARNGNWVARAQLFLLLSERRDADLATQYRSVQLMEWMVERRLGSVYAYMGDAIAASGFYQGHARNEATGPELFAALHGSYPAQFKVGGHLRNSDDPQRARIGKRMQDCALASLPAFARVFTGEAEQARARRGEHAHEASFQPLHRAVRDRDRALVERLLAMGTTDVNGKTGRGQTALDLAFLGATPDAAIIGALIAHGADVAGNGAVDKRAGPHDDDELLNRAVNARPVDLDVVAMLVRAGAEPFKTTEVNDFIGATPFRDAFDAYESGENTEMLDFFLRTGKLDPRSELAAEYLEDAVAYPKVMARLLAYGIAPEHAEDLLSEFAQVSARAVTPVLRQRYIDKVSELVRTYPALLRAVRGEAGSEALDQAAYVCNFEYASWLLDTGAVPDASRSHTPGTLLSTVVERCDKEHARDPDLAALADRDRWRQVFLEKLKTKRYDFNARVGRCPAWSSNGSLCEAPEDDALVALLLKLGADPYLLYPDQEDSALASVIQRCRRGMVDLMLARPPARLDRQVRHGLALALEETTREPWSGLHCPSDFMSNTARKLVSYGAQPGGRP</sequence>
<dbReference type="EMBL" id="JAHYBX010000002">
    <property type="protein sequence ID" value="MCA1855933.1"/>
    <property type="molecule type" value="Genomic_DNA"/>
</dbReference>
<dbReference type="Proteomes" id="UP001198602">
    <property type="component" value="Unassembled WGS sequence"/>
</dbReference>